<dbReference type="GeneID" id="63777106"/>
<feature type="compositionally biased region" description="Polar residues" evidence="1">
    <location>
        <begin position="220"/>
        <end position="243"/>
    </location>
</feature>
<proteinExistence type="predicted"/>
<feature type="compositionally biased region" description="Basic and acidic residues" evidence="1">
    <location>
        <begin position="149"/>
        <end position="159"/>
    </location>
</feature>
<evidence type="ECO:0000256" key="1">
    <source>
        <dbReference type="SAM" id="MobiDB-lite"/>
    </source>
</evidence>
<feature type="region of interest" description="Disordered" evidence="1">
    <location>
        <begin position="890"/>
        <end position="927"/>
    </location>
</feature>
<feature type="compositionally biased region" description="Basic and acidic residues" evidence="1">
    <location>
        <begin position="28"/>
        <end position="45"/>
    </location>
</feature>
<feature type="region of interest" description="Disordered" evidence="1">
    <location>
        <begin position="441"/>
        <end position="494"/>
    </location>
</feature>
<feature type="compositionally biased region" description="Basic and acidic residues" evidence="1">
    <location>
        <begin position="454"/>
        <end position="480"/>
    </location>
</feature>
<evidence type="ECO:0000313" key="2">
    <source>
        <dbReference type="EMBL" id="ORY60015.1"/>
    </source>
</evidence>
<protein>
    <recommendedName>
        <fullName evidence="4">Pathway-specific nitrogen regulator</fullName>
    </recommendedName>
</protein>
<keyword evidence="3" id="KW-1185">Reference proteome</keyword>
<dbReference type="Proteomes" id="UP000193689">
    <property type="component" value="Unassembled WGS sequence"/>
</dbReference>
<dbReference type="OrthoDB" id="5369448at2759"/>
<sequence>MVRQNKPNYDFNIHVDPSCLSDPMDDETIPHTEEVRKTEGIRESIEVDELTSQPEPTGEEAAEDDAAFDEDTYNHPSVESVAGEGNGEDSMLSNNTDEDAQSRVSDTTPTHDEGGDSSSQHEHDEDVFSENSQSKRSSIGSYDGGSESGKARDNSDKNTTRTPRVSDISQYDREDFVPTARGTPRPPFRTPSDVRALQMSSPAPSVFGGSAIGSPRSSKRTTFPTVSRLGSQSPSAQYSPKNRTPSRFKVKKEAPLVLLHCTLLPLRWMHGDLMNKLDSCELSEEVKTLREAWRMLQDRMGDTVIERGILLGHPQNDYEILEERLLEALELPMRRRARILECGHYLGPANLTTVDDNSESESEDEYNAVRPEAKKHWCNTCKHDIRYDALGEGKIFRVKVYASNGLMKAGAWDACWKEMERVDVELLPVVEPAVQQELARLARKEAQQKPSSPAHDDDEHLTEEEKRMREMYGRTPEPDLSHINTHQPQSSRPYQQASLPQLLLQSVRVLMQDRKNIAILTLSVFVLLMAVRTAPQHLHLQYDPSIFGVKNILQMHQVPVAKAPQAIVQERQQLAAPVVESVDNHYTPAEAVVAQHTPTQGSMAAPEAPIVQKVVNKASVQENVIATPSVMQEEDVPQHTPVHTPVQESVVAKLETVQNVDDPAPAQETVIAEPEMVQEEVARDMPVPECVIVESETVLEEVTQDPVVQESIVPEPEIMQEQVTPDTPVQKCVTSEPATVLKAVTHETPVHKNIVLEPKIVQEEVAQNKPVRKCIIAEPVIEQEEVKQSTRTQECAVAEPSRVPDVDDTPAQESIVAEPAILDEVDDMPAQESAPAQESIDEEPLLVEDVDDMSAQEPVAVDPSVMDSKETDQVLAPDCVIAEFSSVEEVDDAPVQESIIAEPPIEEKEEEEEDHMSSPECSVMEPSTVDYVVPEPTTEQETEAAEFIVEEVEQDLPVQETESAELVVDDVQDCMPAQENIATESIIDDVSEDLPDQDNEAAETIVDDVAEEDLPMPECIFTPGSSAQQEDSAPAQQGNATESIIDILEELFPSHESKAAKSIFNMENHNPAQIDYNPATPSISQEKFQIPSHTSILASMPTAPLPKAMDPCEGRMGAYEAPSVAPAPEPTHETVTDRMTVRVFEVVTETIRATATVTEQDNMPEATAQPATSEAEVSVDPDLSEPVCLLWDLR</sequence>
<gene>
    <name evidence="2" type="ORF">BCR38DRAFT_443640</name>
</gene>
<name>A0A1Y2DMZ4_9PEZI</name>
<dbReference type="EMBL" id="MCFJ01000012">
    <property type="protein sequence ID" value="ORY60015.1"/>
    <property type="molecule type" value="Genomic_DNA"/>
</dbReference>
<evidence type="ECO:0008006" key="4">
    <source>
        <dbReference type="Google" id="ProtNLM"/>
    </source>
</evidence>
<accession>A0A1Y2DMZ4</accession>
<comment type="caution">
    <text evidence="2">The sequence shown here is derived from an EMBL/GenBank/DDBJ whole genome shotgun (WGS) entry which is preliminary data.</text>
</comment>
<feature type="region of interest" description="Disordered" evidence="1">
    <location>
        <begin position="1"/>
        <end position="247"/>
    </location>
</feature>
<feature type="region of interest" description="Disordered" evidence="1">
    <location>
        <begin position="1155"/>
        <end position="1181"/>
    </location>
</feature>
<feature type="compositionally biased region" description="Basic and acidic residues" evidence="1">
    <location>
        <begin position="109"/>
        <end position="126"/>
    </location>
</feature>
<feature type="compositionally biased region" description="Polar residues" evidence="1">
    <location>
        <begin position="129"/>
        <end position="140"/>
    </location>
</feature>
<reference evidence="2 3" key="1">
    <citation type="submission" date="2016-07" db="EMBL/GenBank/DDBJ databases">
        <title>Pervasive Adenine N6-methylation of Active Genes in Fungi.</title>
        <authorList>
            <consortium name="DOE Joint Genome Institute"/>
            <person name="Mondo S.J."/>
            <person name="Dannebaum R.O."/>
            <person name="Kuo R.C."/>
            <person name="Labutti K."/>
            <person name="Haridas S."/>
            <person name="Kuo A."/>
            <person name="Salamov A."/>
            <person name="Ahrendt S.R."/>
            <person name="Lipzen A."/>
            <person name="Sullivan W."/>
            <person name="Andreopoulos W.B."/>
            <person name="Clum A."/>
            <person name="Lindquist E."/>
            <person name="Daum C."/>
            <person name="Ramamoorthy G.K."/>
            <person name="Gryganskyi A."/>
            <person name="Culley D."/>
            <person name="Magnuson J.K."/>
            <person name="James T.Y."/>
            <person name="O'Malley M.A."/>
            <person name="Stajich J.E."/>
            <person name="Spatafora J.W."/>
            <person name="Visel A."/>
            <person name="Grigoriev I.V."/>
        </authorList>
    </citation>
    <scope>NUCLEOTIDE SEQUENCE [LARGE SCALE GENOMIC DNA]</scope>
    <source>
        <strain evidence="2 3">CBS 129021</strain>
    </source>
</reference>
<feature type="compositionally biased region" description="Polar residues" evidence="1">
    <location>
        <begin position="160"/>
        <end position="169"/>
    </location>
</feature>
<feature type="compositionally biased region" description="Polar residues" evidence="1">
    <location>
        <begin position="482"/>
        <end position="494"/>
    </location>
</feature>
<dbReference type="RefSeq" id="XP_040712449.1">
    <property type="nucleotide sequence ID" value="XM_040860894.1"/>
</dbReference>
<dbReference type="AlphaFoldDB" id="A0A1Y2DMZ4"/>
<organism evidence="2 3">
    <name type="scientific">Pseudomassariella vexata</name>
    <dbReference type="NCBI Taxonomy" id="1141098"/>
    <lineage>
        <taxon>Eukaryota</taxon>
        <taxon>Fungi</taxon>
        <taxon>Dikarya</taxon>
        <taxon>Ascomycota</taxon>
        <taxon>Pezizomycotina</taxon>
        <taxon>Sordariomycetes</taxon>
        <taxon>Xylariomycetidae</taxon>
        <taxon>Amphisphaeriales</taxon>
        <taxon>Pseudomassariaceae</taxon>
        <taxon>Pseudomassariella</taxon>
    </lineage>
</organism>
<feature type="compositionally biased region" description="Acidic residues" evidence="1">
    <location>
        <begin position="57"/>
        <end position="71"/>
    </location>
</feature>
<dbReference type="STRING" id="1141098.A0A1Y2DMZ4"/>
<dbReference type="InParanoid" id="A0A1Y2DMZ4"/>
<evidence type="ECO:0000313" key="3">
    <source>
        <dbReference type="Proteomes" id="UP000193689"/>
    </source>
</evidence>